<organism evidence="3 4">
    <name type="scientific">Haloarchaeobius iranensis</name>
    <dbReference type="NCBI Taxonomy" id="996166"/>
    <lineage>
        <taxon>Archaea</taxon>
        <taxon>Methanobacteriati</taxon>
        <taxon>Methanobacteriota</taxon>
        <taxon>Stenosarchaea group</taxon>
        <taxon>Halobacteria</taxon>
        <taxon>Halobacteriales</taxon>
        <taxon>Halorubellaceae</taxon>
        <taxon>Haloarchaeobius</taxon>
    </lineage>
</organism>
<feature type="domain" description="DUF7845" evidence="2">
    <location>
        <begin position="6"/>
        <end position="289"/>
    </location>
</feature>
<feature type="non-terminal residue" evidence="3">
    <location>
        <position position="289"/>
    </location>
</feature>
<evidence type="ECO:0000313" key="3">
    <source>
        <dbReference type="EMBL" id="SDN32359.1"/>
    </source>
</evidence>
<name>A0A1H0AFQ8_9EURY</name>
<sequence>MSFQQFVRPQCHEFDVHFHFTRYALKPYYALDSVRKDHHGWSTSGKPTADFNLDGDRWAASFDYQHQPILPPDPSVAPNYGLETVPLFRVHFVARDSLYDNERADRSARIRGGTITVRPRWPDMKVKDDGTGEVSSVDGYMDIGQPYLDVQVQGSNIDFDLYLDVVQEAMAAFGIHRKYFSDPARTSNINDAAVYVRPKRSLSGPVYAADGPIERIHQLLESDRSGVRRHHANHSKLPGYHVATTVDTPRAGQLVKGHRLGKEIKHYYPEYPENRSPDDPLYHPKVEVS</sequence>
<dbReference type="AlphaFoldDB" id="A0A1H0AFQ8"/>
<dbReference type="Proteomes" id="UP000199370">
    <property type="component" value="Unassembled WGS sequence"/>
</dbReference>
<feature type="region of interest" description="Disordered" evidence="1">
    <location>
        <begin position="267"/>
        <end position="289"/>
    </location>
</feature>
<dbReference type="STRING" id="996166.SAMN05192554_1271"/>
<dbReference type="InterPro" id="IPR057167">
    <property type="entry name" value="DUF7845"/>
</dbReference>
<evidence type="ECO:0000313" key="4">
    <source>
        <dbReference type="Proteomes" id="UP000199370"/>
    </source>
</evidence>
<gene>
    <name evidence="3" type="ORF">SAMN05192554_1271</name>
</gene>
<keyword evidence="4" id="KW-1185">Reference proteome</keyword>
<evidence type="ECO:0000259" key="2">
    <source>
        <dbReference type="Pfam" id="PF25227"/>
    </source>
</evidence>
<proteinExistence type="predicted"/>
<dbReference type="Pfam" id="PF25227">
    <property type="entry name" value="DUF7845"/>
    <property type="match status" value="1"/>
</dbReference>
<evidence type="ECO:0000256" key="1">
    <source>
        <dbReference type="SAM" id="MobiDB-lite"/>
    </source>
</evidence>
<reference evidence="3 4" key="1">
    <citation type="submission" date="2016-10" db="EMBL/GenBank/DDBJ databases">
        <authorList>
            <person name="de Groot N.N."/>
        </authorList>
    </citation>
    <scope>NUCLEOTIDE SEQUENCE [LARGE SCALE GENOMIC DNA]</scope>
    <source>
        <strain evidence="4">EB21,IBRC-M 10013,KCTC 4048</strain>
    </source>
</reference>
<dbReference type="EMBL" id="FNIA01000027">
    <property type="protein sequence ID" value="SDN32359.1"/>
    <property type="molecule type" value="Genomic_DNA"/>
</dbReference>
<protein>
    <recommendedName>
        <fullName evidence="2">DUF7845 domain-containing protein</fullName>
    </recommendedName>
</protein>
<accession>A0A1H0AFQ8</accession>